<dbReference type="RefSeq" id="XP_022762109.1">
    <property type="nucleotide sequence ID" value="XM_022906374.1"/>
</dbReference>
<organism evidence="5 6">
    <name type="scientific">Durio zibethinus</name>
    <name type="common">Durian</name>
    <dbReference type="NCBI Taxonomy" id="66656"/>
    <lineage>
        <taxon>Eukaryota</taxon>
        <taxon>Viridiplantae</taxon>
        <taxon>Streptophyta</taxon>
        <taxon>Embryophyta</taxon>
        <taxon>Tracheophyta</taxon>
        <taxon>Spermatophyta</taxon>
        <taxon>Magnoliopsida</taxon>
        <taxon>eudicotyledons</taxon>
        <taxon>Gunneridae</taxon>
        <taxon>Pentapetalae</taxon>
        <taxon>rosids</taxon>
        <taxon>malvids</taxon>
        <taxon>Malvales</taxon>
        <taxon>Malvaceae</taxon>
        <taxon>Helicteroideae</taxon>
        <taxon>Durio</taxon>
    </lineage>
</organism>
<dbReference type="GeneID" id="111308007"/>
<keyword evidence="5" id="KW-1185">Reference proteome</keyword>
<proteinExistence type="predicted"/>
<feature type="domain" description="DUF632" evidence="3">
    <location>
        <begin position="209"/>
        <end position="398"/>
    </location>
</feature>
<evidence type="ECO:0000256" key="2">
    <source>
        <dbReference type="SAM" id="Phobius"/>
    </source>
</evidence>
<feature type="domain" description="DUF632" evidence="3">
    <location>
        <begin position="427"/>
        <end position="634"/>
    </location>
</feature>
<feature type="domain" description="DUF630" evidence="4">
    <location>
        <begin position="1"/>
        <end position="60"/>
    </location>
</feature>
<evidence type="ECO:0000259" key="4">
    <source>
        <dbReference type="Pfam" id="PF04783"/>
    </source>
</evidence>
<dbReference type="PANTHER" id="PTHR21450">
    <property type="entry name" value="PROTEIN ALTERED PHOSPHATE STARVATION RESPONSE 1"/>
    <property type="match status" value="1"/>
</dbReference>
<sequence>MGCVASKLEEEEEVVSICRERKHLIKLAVDRRYALAEAHCRYYQALYAVAAAIKLFVARHSSPSSPFLITFPPPCPPTPPATDQTVITNPMFLQQGPSESTHEAIACEYCDSSTSSETSEEEKIISGYNRCSDDDLRVVREEEGIPELEEEGDTKEEEKKVVFVEEKDTNREHEESESGTVKVKEETHVSQGEQKGLTVIDSPEKRRELLEALKDIEDHFIRAYDSGKDVSRMLEANTVHLQSGLEDIKDGFLLSESSFLGLIMLIFVIYLYRISLLIANLSPFAFVSTFVLPLLICTPLLSLHHKIPPLSSAVLFYITLKKKNSTKLIQAITWHRSTLSKPPSCKSLVASSSKSSSAWTEYRNDLFDEYGGMDSGSHSLTLGRLYAWEKKLYQEVKELLVPNSNVRMLASTQHMHVSFNSAPDKTAGDSTRKIYERKCCRLRNQDVKGYDELATDKTRAAVKDLYARILIAIQSAESISKRIRKVRDEELQPQIVELLKGLTRTWKVMLESHETQNKILFEVKSFACPTYGKFCNDSHRLATLQLEAELQNWRACFTEYVAAQRAYIQALHGWLTKFLVPEVEFHSRGRSSAAPCGADGPPLLIICYNWLTFMEELPDKAVIFSLKSFLKDVGALWAQQGEEQQQKRKVDGMAKELDRRTMAFQKAETRFLQSKLTEYKSEPEMEQRNEYLIEKEGQLDMFRKRLEIEREKHQNYMQETQRITLNGFRTGFSTVFESLIEFSKASLKMYNDLVTRSENAEKEGNISYIEGSQVEENGSR</sequence>
<evidence type="ECO:0000259" key="3">
    <source>
        <dbReference type="Pfam" id="PF04782"/>
    </source>
</evidence>
<feature type="transmembrane region" description="Helical" evidence="2">
    <location>
        <begin position="284"/>
        <end position="303"/>
    </location>
</feature>
<dbReference type="InterPro" id="IPR006868">
    <property type="entry name" value="DUF630"/>
</dbReference>
<accession>A0A6P6AB28</accession>
<gene>
    <name evidence="6" type="primary">LOC111308007</name>
</gene>
<dbReference type="OrthoDB" id="1893612at2759"/>
<name>A0A6P6AB28_DURZI</name>
<dbReference type="Pfam" id="PF04783">
    <property type="entry name" value="DUF630"/>
    <property type="match status" value="1"/>
</dbReference>
<evidence type="ECO:0000313" key="5">
    <source>
        <dbReference type="Proteomes" id="UP000515121"/>
    </source>
</evidence>
<dbReference type="AlphaFoldDB" id="A0A6P6AB28"/>
<keyword evidence="2" id="KW-0472">Membrane</keyword>
<dbReference type="Pfam" id="PF04782">
    <property type="entry name" value="DUF632"/>
    <property type="match status" value="2"/>
</dbReference>
<dbReference type="InterPro" id="IPR006867">
    <property type="entry name" value="DUF632"/>
</dbReference>
<keyword evidence="2" id="KW-1133">Transmembrane helix</keyword>
<dbReference type="Proteomes" id="UP000515121">
    <property type="component" value="Unplaced"/>
</dbReference>
<protein>
    <submittedName>
        <fullName evidence="6">Uncharacterized protein LOC111308007</fullName>
    </submittedName>
</protein>
<feature type="transmembrane region" description="Helical" evidence="2">
    <location>
        <begin position="252"/>
        <end position="272"/>
    </location>
</feature>
<evidence type="ECO:0000313" key="6">
    <source>
        <dbReference type="RefSeq" id="XP_022762109.1"/>
    </source>
</evidence>
<dbReference type="KEGG" id="dzi:111308007"/>
<feature type="region of interest" description="Disordered" evidence="1">
    <location>
        <begin position="167"/>
        <end position="194"/>
    </location>
</feature>
<evidence type="ECO:0000256" key="1">
    <source>
        <dbReference type="SAM" id="MobiDB-lite"/>
    </source>
</evidence>
<keyword evidence="2" id="KW-0812">Transmembrane</keyword>
<feature type="compositionally biased region" description="Basic and acidic residues" evidence="1">
    <location>
        <begin position="167"/>
        <end position="188"/>
    </location>
</feature>
<reference evidence="6" key="1">
    <citation type="submission" date="2025-08" db="UniProtKB">
        <authorList>
            <consortium name="RefSeq"/>
        </authorList>
    </citation>
    <scope>IDENTIFICATION</scope>
    <source>
        <tissue evidence="6">Fruit stalk</tissue>
    </source>
</reference>
<dbReference type="PANTHER" id="PTHR21450:SF17">
    <property type="entry name" value="OS09G0542500 PROTEIN"/>
    <property type="match status" value="1"/>
</dbReference>